<reference evidence="3" key="2">
    <citation type="submission" date="2023-05" db="EMBL/GenBank/DDBJ databases">
        <authorList>
            <person name="Fouks B."/>
        </authorList>
    </citation>
    <scope>NUCLEOTIDE SEQUENCE</scope>
    <source>
        <strain evidence="3">Stay&amp;Tobe</strain>
        <tissue evidence="3">Testes</tissue>
    </source>
</reference>
<evidence type="ECO:0008006" key="5">
    <source>
        <dbReference type="Google" id="ProtNLM"/>
    </source>
</evidence>
<reference evidence="3" key="1">
    <citation type="journal article" date="2023" name="IScience">
        <title>Live-bearing cockroach genome reveals convergent evolutionary mechanisms linked to viviparity in insects and beyond.</title>
        <authorList>
            <person name="Fouks B."/>
            <person name="Harrison M.C."/>
            <person name="Mikhailova A.A."/>
            <person name="Marchal E."/>
            <person name="English S."/>
            <person name="Carruthers M."/>
            <person name="Jennings E.C."/>
            <person name="Chiamaka E.L."/>
            <person name="Frigard R.A."/>
            <person name="Pippel M."/>
            <person name="Attardo G.M."/>
            <person name="Benoit J.B."/>
            <person name="Bornberg-Bauer E."/>
            <person name="Tobe S.S."/>
        </authorList>
    </citation>
    <scope>NUCLEOTIDE SEQUENCE</scope>
    <source>
        <strain evidence="3">Stay&amp;Tobe</strain>
    </source>
</reference>
<feature type="signal peptide" evidence="2">
    <location>
        <begin position="1"/>
        <end position="32"/>
    </location>
</feature>
<evidence type="ECO:0000256" key="1">
    <source>
        <dbReference type="SAM" id="Phobius"/>
    </source>
</evidence>
<keyword evidence="1" id="KW-0812">Transmembrane</keyword>
<sequence length="131" mass="14856">MAHCKAEISFRMTRTTLYFAILFLIVSSSVDAWERSSKQVYSRGGRSYNENYQQKSANLEDNQNTKTKSYGGVGAWGYVAIILTVICTGMGIYYFTLFYPILCKKERNYDVMEMGSIAKNGGEYVAERSDS</sequence>
<evidence type="ECO:0000313" key="4">
    <source>
        <dbReference type="Proteomes" id="UP001233999"/>
    </source>
</evidence>
<dbReference type="Proteomes" id="UP001233999">
    <property type="component" value="Unassembled WGS sequence"/>
</dbReference>
<gene>
    <name evidence="3" type="ORF">L9F63_022705</name>
</gene>
<keyword evidence="4" id="KW-1185">Reference proteome</keyword>
<dbReference type="EMBL" id="JASPKZ010007701">
    <property type="protein sequence ID" value="KAJ9582944.1"/>
    <property type="molecule type" value="Genomic_DNA"/>
</dbReference>
<proteinExistence type="predicted"/>
<organism evidence="3 4">
    <name type="scientific">Diploptera punctata</name>
    <name type="common">Pacific beetle cockroach</name>
    <dbReference type="NCBI Taxonomy" id="6984"/>
    <lineage>
        <taxon>Eukaryota</taxon>
        <taxon>Metazoa</taxon>
        <taxon>Ecdysozoa</taxon>
        <taxon>Arthropoda</taxon>
        <taxon>Hexapoda</taxon>
        <taxon>Insecta</taxon>
        <taxon>Pterygota</taxon>
        <taxon>Neoptera</taxon>
        <taxon>Polyneoptera</taxon>
        <taxon>Dictyoptera</taxon>
        <taxon>Blattodea</taxon>
        <taxon>Blaberoidea</taxon>
        <taxon>Blaberidae</taxon>
        <taxon>Diplopterinae</taxon>
        <taxon>Diploptera</taxon>
    </lineage>
</organism>
<keyword evidence="1" id="KW-0472">Membrane</keyword>
<accession>A0AAD8EAQ1</accession>
<comment type="caution">
    <text evidence="3">The sequence shown here is derived from an EMBL/GenBank/DDBJ whole genome shotgun (WGS) entry which is preliminary data.</text>
</comment>
<name>A0AAD8EAQ1_DIPPU</name>
<evidence type="ECO:0000313" key="3">
    <source>
        <dbReference type="EMBL" id="KAJ9582944.1"/>
    </source>
</evidence>
<feature type="chain" id="PRO_5042102357" description="Transmembrane protein" evidence="2">
    <location>
        <begin position="33"/>
        <end position="131"/>
    </location>
</feature>
<dbReference type="AlphaFoldDB" id="A0AAD8EAQ1"/>
<feature type="transmembrane region" description="Helical" evidence="1">
    <location>
        <begin position="75"/>
        <end position="102"/>
    </location>
</feature>
<evidence type="ECO:0000256" key="2">
    <source>
        <dbReference type="SAM" id="SignalP"/>
    </source>
</evidence>
<keyword evidence="1" id="KW-1133">Transmembrane helix</keyword>
<protein>
    <recommendedName>
        <fullName evidence="5">Transmembrane protein</fullName>
    </recommendedName>
</protein>
<keyword evidence="2" id="KW-0732">Signal</keyword>